<dbReference type="InterPro" id="IPR036746">
    <property type="entry name" value="TT1725-like_sf"/>
</dbReference>
<reference evidence="1 2" key="1">
    <citation type="submission" date="2019-11" db="EMBL/GenBank/DDBJ databases">
        <authorList>
            <person name="Zheng R.K."/>
            <person name="Sun C.M."/>
        </authorList>
    </citation>
    <scope>NUCLEOTIDE SEQUENCE [LARGE SCALE GENOMIC DNA]</scope>
    <source>
        <strain evidence="1 2">SRB007</strain>
    </source>
</reference>
<sequence length="97" mass="10723">MIIGVLTLEFRLHGNHSLKGKRKVAMSLKQKLRNKFNVAVAEVEAMDVHDKLVLGVVTTANETQRVESRLSKALAMVEAISPAELTKCNTEIFSDSD</sequence>
<organism evidence="1 2">
    <name type="scientific">Pseudodesulfovibrio cashew</name>
    <dbReference type="NCBI Taxonomy" id="2678688"/>
    <lineage>
        <taxon>Bacteria</taxon>
        <taxon>Pseudomonadati</taxon>
        <taxon>Thermodesulfobacteriota</taxon>
        <taxon>Desulfovibrionia</taxon>
        <taxon>Desulfovibrionales</taxon>
        <taxon>Desulfovibrionaceae</taxon>
    </lineage>
</organism>
<proteinExistence type="predicted"/>
<protein>
    <submittedName>
        <fullName evidence="1">DUF503 family protein</fullName>
    </submittedName>
</protein>
<dbReference type="Pfam" id="PF04456">
    <property type="entry name" value="DUF503"/>
    <property type="match status" value="1"/>
</dbReference>
<dbReference type="Proteomes" id="UP000428328">
    <property type="component" value="Chromosome"/>
</dbReference>
<dbReference type="EMBL" id="CP046400">
    <property type="protein sequence ID" value="QGY41622.1"/>
    <property type="molecule type" value="Genomic_DNA"/>
</dbReference>
<dbReference type="Gene3D" id="3.30.70.1120">
    <property type="entry name" value="TT1725-like"/>
    <property type="match status" value="1"/>
</dbReference>
<dbReference type="InterPro" id="IPR007546">
    <property type="entry name" value="DUF503"/>
</dbReference>
<dbReference type="SUPFAM" id="SSF103007">
    <property type="entry name" value="Hypothetical protein TT1725"/>
    <property type="match status" value="1"/>
</dbReference>
<dbReference type="PANTHER" id="PTHR36441">
    <property type="entry name" value="HYPOTHETICAL CYTOSOLIC PROTEIN"/>
    <property type="match status" value="1"/>
</dbReference>
<dbReference type="RefSeq" id="WP_158950060.1">
    <property type="nucleotide sequence ID" value="NZ_CP046400.1"/>
</dbReference>
<name>A0A6I6JN02_9BACT</name>
<gene>
    <name evidence="1" type="ORF">GM415_16340</name>
</gene>
<evidence type="ECO:0000313" key="2">
    <source>
        <dbReference type="Proteomes" id="UP000428328"/>
    </source>
</evidence>
<accession>A0A6I6JN02</accession>
<dbReference type="AlphaFoldDB" id="A0A6I6JN02"/>
<keyword evidence="2" id="KW-1185">Reference proteome</keyword>
<dbReference type="KEGG" id="psel:GM415_16340"/>
<evidence type="ECO:0000313" key="1">
    <source>
        <dbReference type="EMBL" id="QGY41622.1"/>
    </source>
</evidence>
<dbReference type="PANTHER" id="PTHR36441:SF1">
    <property type="entry name" value="DUF503 DOMAIN-CONTAINING PROTEIN"/>
    <property type="match status" value="1"/>
</dbReference>